<sequence length="187" mass="20380">MRRLAVDRPAVIMLGLLLVVLGGAVLEWRFDFFGGWDRLETDRIADAVGADWFAWAAAGAALVLAVLAVWWLLARIPRGVEGRVPLAADGADRIEVDVRSIVPKLRADFERAAPVDHVTGRRRRTGSGQLIELRANVDPRADGASLLRAAESLTDSVAEAFPDGEVAVRLLIDPPRRPGARKTPRVH</sequence>
<evidence type="ECO:0000313" key="2">
    <source>
        <dbReference type="EMBL" id="THV30857.1"/>
    </source>
</evidence>
<keyword evidence="1" id="KW-0812">Transmembrane</keyword>
<evidence type="ECO:0008006" key="4">
    <source>
        <dbReference type="Google" id="ProtNLM"/>
    </source>
</evidence>
<accession>A0A4S8PJJ8</accession>
<dbReference type="AlphaFoldDB" id="A0A4S8PJJ8"/>
<evidence type="ECO:0000313" key="3">
    <source>
        <dbReference type="Proteomes" id="UP000305792"/>
    </source>
</evidence>
<reference evidence="2 3" key="1">
    <citation type="journal article" date="2018" name="Int. J. Syst. Evol. Microbiol.">
        <title>Glycomyces paridis sp. nov., isolated from the medicinal plant Paris polyphylla.</title>
        <authorList>
            <person name="Fang X.M."/>
            <person name="Bai J.L."/>
            <person name="Su J."/>
            <person name="Zhao L.L."/>
            <person name="Liu H.Y."/>
            <person name="Ma B.P."/>
            <person name="Zhang Y.Q."/>
            <person name="Yu L.Y."/>
        </authorList>
    </citation>
    <scope>NUCLEOTIDE SEQUENCE [LARGE SCALE GENOMIC DNA]</scope>
    <source>
        <strain evidence="2 3">CPCC 204357</strain>
    </source>
</reference>
<evidence type="ECO:0000256" key="1">
    <source>
        <dbReference type="SAM" id="Phobius"/>
    </source>
</evidence>
<dbReference type="RefSeq" id="WP_136528723.1">
    <property type="nucleotide sequence ID" value="NZ_STGX01000003.1"/>
</dbReference>
<keyword evidence="1" id="KW-1133">Transmembrane helix</keyword>
<feature type="transmembrane region" description="Helical" evidence="1">
    <location>
        <begin position="53"/>
        <end position="73"/>
    </location>
</feature>
<proteinExistence type="predicted"/>
<protein>
    <recommendedName>
        <fullName evidence="4">Alkaline shock response membrane anchor protein AmaP</fullName>
    </recommendedName>
</protein>
<keyword evidence="1" id="KW-0472">Membrane</keyword>
<gene>
    <name evidence="2" type="ORF">E9998_05640</name>
</gene>
<keyword evidence="3" id="KW-1185">Reference proteome</keyword>
<name>A0A4S8PJJ8_9ACTN</name>
<dbReference type="EMBL" id="STGX01000003">
    <property type="protein sequence ID" value="THV30857.1"/>
    <property type="molecule type" value="Genomic_DNA"/>
</dbReference>
<dbReference type="OrthoDB" id="5189768at2"/>
<organism evidence="2 3">
    <name type="scientific">Glycomyces paridis</name>
    <dbReference type="NCBI Taxonomy" id="2126555"/>
    <lineage>
        <taxon>Bacteria</taxon>
        <taxon>Bacillati</taxon>
        <taxon>Actinomycetota</taxon>
        <taxon>Actinomycetes</taxon>
        <taxon>Glycomycetales</taxon>
        <taxon>Glycomycetaceae</taxon>
        <taxon>Glycomyces</taxon>
    </lineage>
</organism>
<comment type="caution">
    <text evidence="2">The sequence shown here is derived from an EMBL/GenBank/DDBJ whole genome shotgun (WGS) entry which is preliminary data.</text>
</comment>
<dbReference type="Proteomes" id="UP000305792">
    <property type="component" value="Unassembled WGS sequence"/>
</dbReference>